<dbReference type="SUPFAM" id="SSF74650">
    <property type="entry name" value="Galactose mutarotase-like"/>
    <property type="match status" value="1"/>
</dbReference>
<comment type="pathway">
    <text evidence="1 5">Carbohydrate metabolism; hexose metabolism.</text>
</comment>
<evidence type="ECO:0000256" key="3">
    <source>
        <dbReference type="ARBA" id="ARBA00023235"/>
    </source>
</evidence>
<keyword evidence="7" id="KW-1185">Reference proteome</keyword>
<dbReference type="InterPro" id="IPR047215">
    <property type="entry name" value="Galactose_mutarotase-like"/>
</dbReference>
<dbReference type="Pfam" id="PF01263">
    <property type="entry name" value="Aldose_epim"/>
    <property type="match status" value="1"/>
</dbReference>
<keyword evidence="4 5" id="KW-0119">Carbohydrate metabolism</keyword>
<dbReference type="EMBL" id="JAMKFE010000006">
    <property type="protein sequence ID" value="MCM5680150.1"/>
    <property type="molecule type" value="Genomic_DNA"/>
</dbReference>
<evidence type="ECO:0000313" key="6">
    <source>
        <dbReference type="EMBL" id="MCM5680150.1"/>
    </source>
</evidence>
<dbReference type="Gene3D" id="2.70.98.10">
    <property type="match status" value="1"/>
</dbReference>
<dbReference type="CDD" id="cd09019">
    <property type="entry name" value="galactose_mutarotase_like"/>
    <property type="match status" value="1"/>
</dbReference>
<dbReference type="PANTHER" id="PTHR10091">
    <property type="entry name" value="ALDOSE-1-EPIMERASE"/>
    <property type="match status" value="1"/>
</dbReference>
<evidence type="ECO:0000256" key="1">
    <source>
        <dbReference type="ARBA" id="ARBA00005028"/>
    </source>
</evidence>
<comment type="similarity">
    <text evidence="2 5">Belongs to the aldose epimerase family.</text>
</comment>
<dbReference type="NCBIfam" id="NF008277">
    <property type="entry name" value="PRK11055.1"/>
    <property type="match status" value="1"/>
</dbReference>
<comment type="catalytic activity">
    <reaction evidence="5">
        <text>alpha-D-glucose = beta-D-glucose</text>
        <dbReference type="Rhea" id="RHEA:10264"/>
        <dbReference type="ChEBI" id="CHEBI:15903"/>
        <dbReference type="ChEBI" id="CHEBI:17925"/>
        <dbReference type="EC" id="5.1.3.3"/>
    </reaction>
</comment>
<comment type="caution">
    <text evidence="6">The sequence shown here is derived from an EMBL/GenBank/DDBJ whole genome shotgun (WGS) entry which is preliminary data.</text>
</comment>
<evidence type="ECO:0000256" key="2">
    <source>
        <dbReference type="ARBA" id="ARBA00006206"/>
    </source>
</evidence>
<organism evidence="6 7">
    <name type="scientific">Caldimonas mangrovi</name>
    <dbReference type="NCBI Taxonomy" id="2944811"/>
    <lineage>
        <taxon>Bacteria</taxon>
        <taxon>Pseudomonadati</taxon>
        <taxon>Pseudomonadota</taxon>
        <taxon>Betaproteobacteria</taxon>
        <taxon>Burkholderiales</taxon>
        <taxon>Sphaerotilaceae</taxon>
        <taxon>Caldimonas</taxon>
    </lineage>
</organism>
<reference evidence="6" key="1">
    <citation type="submission" date="2022-05" db="EMBL/GenBank/DDBJ databases">
        <title>Schlegelella sp. nov., isolated from mangrove soil.</title>
        <authorList>
            <person name="Liu Y."/>
            <person name="Ge X."/>
            <person name="Liu W."/>
        </authorList>
    </citation>
    <scope>NUCLEOTIDE SEQUENCE</scope>
    <source>
        <strain evidence="6">S2-27</strain>
    </source>
</reference>
<name>A0ABT0YN50_9BURK</name>
<dbReference type="InterPro" id="IPR015443">
    <property type="entry name" value="Aldose_1-epimerase"/>
</dbReference>
<keyword evidence="3 5" id="KW-0413">Isomerase</keyword>
<dbReference type="InterPro" id="IPR008183">
    <property type="entry name" value="Aldose_1/G6P_1-epimerase"/>
</dbReference>
<evidence type="ECO:0000313" key="7">
    <source>
        <dbReference type="Proteomes" id="UP001165541"/>
    </source>
</evidence>
<dbReference type="PANTHER" id="PTHR10091:SF0">
    <property type="entry name" value="GALACTOSE MUTAROTASE"/>
    <property type="match status" value="1"/>
</dbReference>
<dbReference type="Proteomes" id="UP001165541">
    <property type="component" value="Unassembled WGS sequence"/>
</dbReference>
<dbReference type="PIRSF" id="PIRSF005096">
    <property type="entry name" value="GALM"/>
    <property type="match status" value="1"/>
</dbReference>
<dbReference type="GO" id="GO:0004034">
    <property type="term" value="F:aldose 1-epimerase activity"/>
    <property type="evidence" value="ECO:0007669"/>
    <property type="project" value="UniProtKB-EC"/>
</dbReference>
<sequence>MTSHTLCLRRPNGVELELSSRGATWLGCHVPMPDGTRRSVVLACPTQEQQMRQRAFLGATIGRYANRIDHARYRHRGHVVRLAPNAGSAHQLHGGDGGFHAREWRVDTVDETQVAMSLVSPDGDQGFPGELRAWVAYTLVEPMVLEIALRAVTSAETPVCLTNHAYFNLDGDARDVRAHRLRIAAPHYLPVDAELIPLGQLAPVAHTSYDFRAGKPIAQDWLADAGQTASLGYDHAFLLDPGCAEMREPAVELWSGDGALSMSIATTLPALQFYGGQHLQGIPSRHGGVYTNCAGIALEPQFLPDSPNHPEWPQPPCWLQPGGVWEHRIRYVFAWR</sequence>
<accession>A0ABT0YN50</accession>
<protein>
    <recommendedName>
        <fullName evidence="5">Aldose 1-epimerase</fullName>
        <ecNumber evidence="5">5.1.3.3</ecNumber>
    </recommendedName>
</protein>
<evidence type="ECO:0000256" key="4">
    <source>
        <dbReference type="ARBA" id="ARBA00023277"/>
    </source>
</evidence>
<dbReference type="InterPro" id="IPR011013">
    <property type="entry name" value="Gal_mutarotase_sf_dom"/>
</dbReference>
<dbReference type="InterPro" id="IPR014718">
    <property type="entry name" value="GH-type_carb-bd"/>
</dbReference>
<gene>
    <name evidence="6" type="ORF">M8A51_11455</name>
</gene>
<dbReference type="EC" id="5.1.3.3" evidence="5"/>
<evidence type="ECO:0000256" key="5">
    <source>
        <dbReference type="PIRNR" id="PIRNR005096"/>
    </source>
</evidence>
<proteinExistence type="inferred from homology"/>